<feature type="domain" description="URB1 C-terminal" evidence="3">
    <location>
        <begin position="2035"/>
        <end position="2225"/>
    </location>
</feature>
<dbReference type="GO" id="GO:0000463">
    <property type="term" value="P:maturation of LSU-rRNA from tricistronic rRNA transcript (SSU-rRNA, 5.8S rRNA, LSU-rRNA)"/>
    <property type="evidence" value="ECO:0007669"/>
    <property type="project" value="TreeGrafter"/>
</dbReference>
<name>A0A7J7C272_TRIWF</name>
<proteinExistence type="predicted"/>
<dbReference type="FunCoup" id="A0A7J7C272">
    <property type="interactions" value="1258"/>
</dbReference>
<sequence length="2610" mass="295068">MDDDYSSEYEADEAGEAGDKVPNNSVPKVSLDAKLKELLHKINSIEIKLCSDGAKEFIKLLNDETGGELLRLYVQSSSGFMELLQAWKLREGKPGMSYVLSLVSTILSHPEGIYRSNDKEIIQVSRVIDKFARVIVEEKMELVCKELRSKDGKCQKAALLLLASIVRRGSGLASEVAKKFDFNLWGFSKLAECKKKRSETIRKHSTRKSFVGFAMSFLEVGKPGLLRSILQQREMYFGVLRGLGDDDNETIIYVLSTLRDTVLTEESLVPPGLRSVLFGRVTLERLISISGRGDGEVAAEVAHSVLLMVCTDPCNGLMPDLKKLPNPLRGNTKRLLELMKKLKAAEIGRHRDLLLSIIRGGPYFGSAYMEEFPYNLEDFASPTWFAVVSLAAEVVSALGKGLPFGFLNSCSYDLVSLNGADAQTLRNCIAPCPCNRSVINKGLLHADFLVNHGTLRLLMEMLKLLDSFIKGVSCCSLDKNEMQSWATSMQDILNEVQTFLPDPQVLLTLFKRRRFENISTTKTKMTTSCLKRAVDLKNFSEQSSQRKKKLKVNEDVDIKVGGIDSDPDNSSPEDSERVVDADVTDDIESGKDFMNFISEIWGLNLHQMPIIEEKDTYICFYSKLLDALQIYLRIIPTSLEGSFDFFMNLLGDPLTLPVCMQRSILSLLIEYTNGSPRDGFLIPTPPHMYKHLSSFINLLIFSPTATSDIKDKAYDLALAAMSSTGAFDSNLLEVGAWLLFLPGHSRDESFDEAGAEVPRNSPVSSFLCDAVSTIGNNLFRYWDVVRHHSYHVKGFEDVSPDFSPMVICVLEKCLRLLNSKSGNYELPDKSMISSYVCSTLKYLLQTQVDARPLSALIESFLSKGPKDLEEDAVDAFCEWRPLKNLFLFSRSILYQQAPCFISSDKKTMSAKSSFANVLSEVKRSLDNGLSSKLAGIAKAFAFTMSCTTPDEILEDFPAVLTVVRNLQGVSISLLSIIFFMEPNFLADVSKLWPEMFHCALEMAISMSHHDGGKDDATGKTGHCLFAGDRVGTADSDVCESAASAFSFFLRLVPFHVLLPSVICTDGQHLLLPKVQDLLLAKISECPPDCLISYLRLVLFWLNQIQLSYRREPLSEFIQTCDTCFTLIKHLLAQLLAVKPDIEYSKNARFPLSVENSCEVAETIFSHPAVIASLAYPLGCNKEFTDGSLGDSLETFLIVSRQTVHILDHHVLDTLTIACGYMFNQFNVQHLILKYDSSKRLVKTFNGMVQQLLLGFRDKFDLCIRTEDLSPLLSLFYTLYALIRFMSPFKLLELAHWMFGRVDKNELTLQNSYKTSALSFGVIIACNALGNLCSYLQQPAKGRQPYNLFWEMEEKKDFDVELIDNVYAEVCKFFMQSELGFADTCLLKVVKAVYGLKYLQHCDLHPLSLVISRTIMRTPLDMLSHMVYKPSMTKASIVFYLTKMSPLHLSVFGHLLLHSNKGFLSKCNMLEETHHHSLSDEEFMIILPAALSYLKSVFVRYEKQYHRHFSNIPTCYSRILLHGFLQWKLFVSKSIFHEEYGDFLPSSAEELLHLVSHSLLGKAIQMLQYHSALTGDSIKMKKRLKLFNSMFPKSVPVDDLLDCNVGEINFNSVDQALNLINKVVAKISFCMILLFPEENQTQSLKNEADGDSKEISLELVDRKVDSSKLRFLDILATIWRWLVRKFPFVSDDLKKGIHCDCLRFYHYLENFILRSMCQLTAKMCDQLNSLQSLVFLDDLMKSFLLHRFDDLTTLKMLHGILAVLSEGKFSRVPYIQILLSHSQFAPTIQSVPKPSSSQTGVYLRPMPSIFRSLVFPHASPNTIDRKNDLKTSELYMKQLEIIKLLKVLLQSQPRQSGFELGKDSGINFRELHFLLLSSYGATLSEIDLEIYEVLCELESIDRACSENIAEMDYLWGVAARKVREQQVLEQDTSSKVMDDAESVREHRRSQFRENLPIDPKVCAATVLYFPYDRTACHEPSSLRKLQQNDTKDSSLAQSLDFDCIERYDPVFILRLSIHSLSAGYIEVAEFASLGLLAVAFVSMSSPYVGMRKLGYEALGRLNEALEKSQKKKDVGRLRLLSKYVQNGIEEPWQRIPSVITVFAAEASVQLLDPSHDHYATLSKILMNSSKMNMKCIPLFDKFFLSSSVNYKTERLWILRLTYAGLNIDDDAPIYVRNSVFKNLQSFYASPLSDSESKELILQAVKKSVKLHTMAYYLVEHCALFSWLSSVVSFPGRMLLGDEKGFFLMRLALAVEIAGEVVSSRNIADWLQKYALEQLMELSSHLYNFLVGCMKLIEENVFLVHSILKIIVTTLKISQKRKMFQPHFTLSLEGLFQIYQAVSPSDVGQSGLDPDFGLRAILMSTPSIAILQMNYEKLSSFVMWTISAALKSDSEQRFKPKGYHNRDTIILWKAFEESLTSKLLRWLIASVILGKLFRKRDVLDPEFPNISKLKTLKNLLEHFGKVHGENGSRFDCEEILAAAIFYLQQLVGRQCAVLPSVVSTLGLLLFDVSKCAELLPGNEDSAALLLSRIHCPAEANPAWRWSFYQPWKDHSSELSESQKMDELHASQSILARISNYIGKKSIDLEGLRFEDMEKYGAFKWERSLIDSK</sequence>
<evidence type="ECO:0000259" key="2">
    <source>
        <dbReference type="Pfam" id="PF11707"/>
    </source>
</evidence>
<dbReference type="PANTHER" id="PTHR13500">
    <property type="entry name" value="NUCLEOLAR PRERIBOSOMAL-ASSOCIATED PROTEIN 1"/>
    <property type="match status" value="1"/>
</dbReference>
<dbReference type="InterPro" id="IPR032436">
    <property type="entry name" value="URB1_C"/>
</dbReference>
<evidence type="ECO:0000313" key="4">
    <source>
        <dbReference type="EMBL" id="KAF5728208.1"/>
    </source>
</evidence>
<dbReference type="Pfam" id="PF16201">
    <property type="entry name" value="NopRA1"/>
    <property type="match status" value="1"/>
</dbReference>
<feature type="domain" description="URB1 N-terminal" evidence="2">
    <location>
        <begin position="82"/>
        <end position="386"/>
    </location>
</feature>
<dbReference type="EMBL" id="JAAARO010000021">
    <property type="protein sequence ID" value="KAF5728208.1"/>
    <property type="molecule type" value="Genomic_DNA"/>
</dbReference>
<organism evidence="4 5">
    <name type="scientific">Tripterygium wilfordii</name>
    <name type="common">Thunder God vine</name>
    <dbReference type="NCBI Taxonomy" id="458696"/>
    <lineage>
        <taxon>Eukaryota</taxon>
        <taxon>Viridiplantae</taxon>
        <taxon>Streptophyta</taxon>
        <taxon>Embryophyta</taxon>
        <taxon>Tracheophyta</taxon>
        <taxon>Spermatophyta</taxon>
        <taxon>Magnoliopsida</taxon>
        <taxon>eudicotyledons</taxon>
        <taxon>Gunneridae</taxon>
        <taxon>Pentapetalae</taxon>
        <taxon>rosids</taxon>
        <taxon>fabids</taxon>
        <taxon>Celastrales</taxon>
        <taxon>Celastraceae</taxon>
        <taxon>Tripterygium</taxon>
    </lineage>
</organism>
<evidence type="ECO:0000256" key="1">
    <source>
        <dbReference type="SAM" id="MobiDB-lite"/>
    </source>
</evidence>
<feature type="region of interest" description="Disordered" evidence="1">
    <location>
        <begin position="559"/>
        <end position="579"/>
    </location>
</feature>
<dbReference type="GO" id="GO:0000466">
    <property type="term" value="P:maturation of 5.8S rRNA from tricistronic rRNA transcript (SSU-rRNA, 5.8S rRNA, LSU-rRNA)"/>
    <property type="evidence" value="ECO:0007669"/>
    <property type="project" value="TreeGrafter"/>
</dbReference>
<evidence type="ECO:0008006" key="6">
    <source>
        <dbReference type="Google" id="ProtNLM"/>
    </source>
</evidence>
<accession>A0A7J7C272</accession>
<feature type="compositionally biased region" description="Acidic residues" evidence="1">
    <location>
        <begin position="1"/>
        <end position="16"/>
    </location>
</feature>
<dbReference type="Pfam" id="PF11707">
    <property type="entry name" value="Npa1"/>
    <property type="match status" value="1"/>
</dbReference>
<gene>
    <name evidence="4" type="ORF">HS088_TW21G00353</name>
</gene>
<reference evidence="4 5" key="1">
    <citation type="journal article" date="2020" name="Nat. Commun.">
        <title>Genome of Tripterygium wilfordii and identification of cytochrome P450 involved in triptolide biosynthesis.</title>
        <authorList>
            <person name="Tu L."/>
            <person name="Su P."/>
            <person name="Zhang Z."/>
            <person name="Gao L."/>
            <person name="Wang J."/>
            <person name="Hu T."/>
            <person name="Zhou J."/>
            <person name="Zhang Y."/>
            <person name="Zhao Y."/>
            <person name="Liu Y."/>
            <person name="Song Y."/>
            <person name="Tong Y."/>
            <person name="Lu Y."/>
            <person name="Yang J."/>
            <person name="Xu C."/>
            <person name="Jia M."/>
            <person name="Peters R.J."/>
            <person name="Huang L."/>
            <person name="Gao W."/>
        </authorList>
    </citation>
    <scope>NUCLEOTIDE SEQUENCE [LARGE SCALE GENOMIC DNA]</scope>
    <source>
        <strain evidence="5">cv. XIE 37</strain>
        <tissue evidence="4">Leaf</tissue>
    </source>
</reference>
<comment type="caution">
    <text evidence="4">The sequence shown here is derived from an EMBL/GenBank/DDBJ whole genome shotgun (WGS) entry which is preliminary data.</text>
</comment>
<feature type="region of interest" description="Disordered" evidence="1">
    <location>
        <begin position="1"/>
        <end position="25"/>
    </location>
</feature>
<keyword evidence="5" id="KW-1185">Reference proteome</keyword>
<evidence type="ECO:0000259" key="3">
    <source>
        <dbReference type="Pfam" id="PF16201"/>
    </source>
</evidence>
<dbReference type="InterPro" id="IPR039844">
    <property type="entry name" value="URB1"/>
</dbReference>
<evidence type="ECO:0000313" key="5">
    <source>
        <dbReference type="Proteomes" id="UP000593562"/>
    </source>
</evidence>
<dbReference type="InParanoid" id="A0A7J7C272"/>
<dbReference type="InterPro" id="IPR021714">
    <property type="entry name" value="URB1_N"/>
</dbReference>
<dbReference type="PANTHER" id="PTHR13500:SF0">
    <property type="entry name" value="NUCLEOLAR PRE-RIBOSOMAL-ASSOCIATED PROTEIN 1"/>
    <property type="match status" value="1"/>
</dbReference>
<dbReference type="OrthoDB" id="72892at2759"/>
<protein>
    <recommendedName>
        <fullName evidence="6">Nucleolar pre-ribosomal-associated protein 1</fullName>
    </recommendedName>
</protein>
<dbReference type="GO" id="GO:0005730">
    <property type="term" value="C:nucleolus"/>
    <property type="evidence" value="ECO:0007669"/>
    <property type="project" value="TreeGrafter"/>
</dbReference>
<dbReference type="Proteomes" id="UP000593562">
    <property type="component" value="Unassembled WGS sequence"/>
</dbReference>